<keyword evidence="1" id="KW-0482">Metalloprotease</keyword>
<dbReference type="AlphaFoldDB" id="A0A6L2J428"/>
<comment type="caution">
    <text evidence="1">The sequence shown here is derived from an EMBL/GenBank/DDBJ whole genome shotgun (WGS) entry which is preliminary data.</text>
</comment>
<accession>A0A6L2J428</accession>
<reference evidence="1" key="1">
    <citation type="journal article" date="2019" name="Sci. Rep.">
        <title>Draft genome of Tanacetum cinerariifolium, the natural source of mosquito coil.</title>
        <authorList>
            <person name="Yamashiro T."/>
            <person name="Shiraishi A."/>
            <person name="Satake H."/>
            <person name="Nakayama K."/>
        </authorList>
    </citation>
    <scope>NUCLEOTIDE SEQUENCE</scope>
</reference>
<keyword evidence="1" id="KW-0378">Hydrolase</keyword>
<dbReference type="GO" id="GO:0008237">
    <property type="term" value="F:metallopeptidase activity"/>
    <property type="evidence" value="ECO:0007669"/>
    <property type="project" value="UniProtKB-KW"/>
</dbReference>
<organism evidence="1">
    <name type="scientific">Tanacetum cinerariifolium</name>
    <name type="common">Dalmatian daisy</name>
    <name type="synonym">Chrysanthemum cinerariifolium</name>
    <dbReference type="NCBI Taxonomy" id="118510"/>
    <lineage>
        <taxon>Eukaryota</taxon>
        <taxon>Viridiplantae</taxon>
        <taxon>Streptophyta</taxon>
        <taxon>Embryophyta</taxon>
        <taxon>Tracheophyta</taxon>
        <taxon>Spermatophyta</taxon>
        <taxon>Magnoliopsida</taxon>
        <taxon>eudicotyledons</taxon>
        <taxon>Gunneridae</taxon>
        <taxon>Pentapetalae</taxon>
        <taxon>asterids</taxon>
        <taxon>campanulids</taxon>
        <taxon>Asterales</taxon>
        <taxon>Asteraceae</taxon>
        <taxon>Asteroideae</taxon>
        <taxon>Anthemideae</taxon>
        <taxon>Anthemidinae</taxon>
        <taxon>Tanacetum</taxon>
    </lineage>
</organism>
<name>A0A6L2J428_TANCI</name>
<sequence length="83" mass="9288">MILGRIALMNAFASKWRYQTRNVGDDVSRLIKMLKNHGITYGLDPEPNVEADPSMKLSLKRKEQPVTFAEVGGVDDAKAEILK</sequence>
<dbReference type="GO" id="GO:0006508">
    <property type="term" value="P:proteolysis"/>
    <property type="evidence" value="ECO:0007669"/>
    <property type="project" value="UniProtKB-KW"/>
</dbReference>
<proteinExistence type="predicted"/>
<gene>
    <name evidence="1" type="ORF">Tci_003225</name>
</gene>
<protein>
    <submittedName>
        <fullName evidence="1">Probable inactive ATP-dependent zinc metalloprotease FTSHI 3, chloroplastic isoform X2</fullName>
    </submittedName>
</protein>
<keyword evidence="1" id="KW-0645">Protease</keyword>
<evidence type="ECO:0000313" key="1">
    <source>
        <dbReference type="EMBL" id="GEU31247.1"/>
    </source>
</evidence>
<dbReference type="EMBL" id="BKCJ010000233">
    <property type="protein sequence ID" value="GEU31247.1"/>
    <property type="molecule type" value="Genomic_DNA"/>
</dbReference>